<reference evidence="1" key="2">
    <citation type="submission" date="2020-09" db="EMBL/GenBank/DDBJ databases">
        <authorList>
            <person name="Sun Q."/>
            <person name="Ohkuma M."/>
        </authorList>
    </citation>
    <scope>NUCLEOTIDE SEQUENCE</scope>
    <source>
        <strain evidence="1">JCM 19831</strain>
    </source>
</reference>
<accession>A0A917TWX2</accession>
<evidence type="ECO:0000313" key="1">
    <source>
        <dbReference type="EMBL" id="GGM40088.1"/>
    </source>
</evidence>
<keyword evidence="2" id="KW-1185">Reference proteome</keyword>
<dbReference type="Proteomes" id="UP000642070">
    <property type="component" value="Unassembled WGS sequence"/>
</dbReference>
<organism evidence="1 2">
    <name type="scientific">Dactylosporangium sucinum</name>
    <dbReference type="NCBI Taxonomy" id="1424081"/>
    <lineage>
        <taxon>Bacteria</taxon>
        <taxon>Bacillati</taxon>
        <taxon>Actinomycetota</taxon>
        <taxon>Actinomycetes</taxon>
        <taxon>Micromonosporales</taxon>
        <taxon>Micromonosporaceae</taxon>
        <taxon>Dactylosporangium</taxon>
    </lineage>
</organism>
<comment type="caution">
    <text evidence="1">The sequence shown here is derived from an EMBL/GenBank/DDBJ whole genome shotgun (WGS) entry which is preliminary data.</text>
</comment>
<sequence>MAGARSTQLPGLAPALAADPNVIDARARMLNGATLEFTVRVPTVELALVIKALAYGSRLQARDVKDVYRLLEIIDAYPPDEIGGWRLSEPLLRASRRDAAVHLHELARRSRRLSDLDVPAARLATLIASLVTRPG</sequence>
<dbReference type="EMBL" id="BMPI01000022">
    <property type="protein sequence ID" value="GGM40088.1"/>
    <property type="molecule type" value="Genomic_DNA"/>
</dbReference>
<evidence type="ECO:0000313" key="2">
    <source>
        <dbReference type="Proteomes" id="UP000642070"/>
    </source>
</evidence>
<dbReference type="AlphaFoldDB" id="A0A917TWX2"/>
<name>A0A917TWX2_9ACTN</name>
<protein>
    <submittedName>
        <fullName evidence="1">Uncharacterized protein</fullName>
    </submittedName>
</protein>
<gene>
    <name evidence="1" type="ORF">GCM10007977_046840</name>
</gene>
<proteinExistence type="predicted"/>
<reference evidence="1" key="1">
    <citation type="journal article" date="2014" name="Int. J. Syst. Evol. Microbiol.">
        <title>Complete genome sequence of Corynebacterium casei LMG S-19264T (=DSM 44701T), isolated from a smear-ripened cheese.</title>
        <authorList>
            <consortium name="US DOE Joint Genome Institute (JGI-PGF)"/>
            <person name="Walter F."/>
            <person name="Albersmeier A."/>
            <person name="Kalinowski J."/>
            <person name="Ruckert C."/>
        </authorList>
    </citation>
    <scope>NUCLEOTIDE SEQUENCE</scope>
    <source>
        <strain evidence="1">JCM 19831</strain>
    </source>
</reference>